<name>A0A1W0XBG0_HYPEX</name>
<evidence type="ECO:0000256" key="3">
    <source>
        <dbReference type="ARBA" id="ARBA00022669"/>
    </source>
</evidence>
<evidence type="ECO:0000259" key="12">
    <source>
        <dbReference type="PROSITE" id="PS50940"/>
    </source>
</evidence>
<keyword evidence="10" id="KW-0732">Signal</keyword>
<keyword evidence="5 7" id="KW-0371">Homeobox</keyword>
<dbReference type="GO" id="GO:0004568">
    <property type="term" value="F:chitinase activity"/>
    <property type="evidence" value="ECO:0007669"/>
    <property type="project" value="TreeGrafter"/>
</dbReference>
<dbReference type="GO" id="GO:0005975">
    <property type="term" value="P:carbohydrate metabolic process"/>
    <property type="evidence" value="ECO:0007669"/>
    <property type="project" value="InterPro"/>
</dbReference>
<feature type="compositionally biased region" description="Low complexity" evidence="9">
    <location>
        <begin position="367"/>
        <end position="384"/>
    </location>
</feature>
<dbReference type="SUPFAM" id="SSF51445">
    <property type="entry name" value="(Trans)glycosidases"/>
    <property type="match status" value="1"/>
</dbReference>
<dbReference type="InterPro" id="IPR002557">
    <property type="entry name" value="Chitin-bd_dom"/>
</dbReference>
<dbReference type="Pfam" id="PF00704">
    <property type="entry name" value="Glyco_hydro_18"/>
    <property type="match status" value="1"/>
</dbReference>
<evidence type="ECO:0000256" key="10">
    <source>
        <dbReference type="SAM" id="SignalP"/>
    </source>
</evidence>
<dbReference type="Gene3D" id="2.170.140.10">
    <property type="entry name" value="Chitin binding domain"/>
    <property type="match status" value="1"/>
</dbReference>
<dbReference type="Pfam" id="PF00046">
    <property type="entry name" value="Homeodomain"/>
    <property type="match status" value="1"/>
</dbReference>
<dbReference type="InterPro" id="IPR011583">
    <property type="entry name" value="Chitinase_II/V-like_cat"/>
</dbReference>
<feature type="region of interest" description="Disordered" evidence="9">
    <location>
        <begin position="262"/>
        <end position="384"/>
    </location>
</feature>
<evidence type="ECO:0000256" key="9">
    <source>
        <dbReference type="SAM" id="MobiDB-lite"/>
    </source>
</evidence>
<dbReference type="SUPFAM" id="SSF54556">
    <property type="entry name" value="Chitinase insertion domain"/>
    <property type="match status" value="1"/>
</dbReference>
<evidence type="ECO:0000313" key="15">
    <source>
        <dbReference type="Proteomes" id="UP000192578"/>
    </source>
</evidence>
<keyword evidence="6 7" id="KW-0539">Nucleus</keyword>
<organism evidence="14 15">
    <name type="scientific">Hypsibius exemplaris</name>
    <name type="common">Freshwater tardigrade</name>
    <dbReference type="NCBI Taxonomy" id="2072580"/>
    <lineage>
        <taxon>Eukaryota</taxon>
        <taxon>Metazoa</taxon>
        <taxon>Ecdysozoa</taxon>
        <taxon>Tardigrada</taxon>
        <taxon>Eutardigrada</taxon>
        <taxon>Parachela</taxon>
        <taxon>Hypsibioidea</taxon>
        <taxon>Hypsibiidae</taxon>
        <taxon>Hypsibius</taxon>
    </lineage>
</organism>
<dbReference type="PROSITE" id="PS50071">
    <property type="entry name" value="HOMEOBOX_2"/>
    <property type="match status" value="1"/>
</dbReference>
<dbReference type="InterPro" id="IPR017853">
    <property type="entry name" value="GH"/>
</dbReference>
<dbReference type="GO" id="GO:0000981">
    <property type="term" value="F:DNA-binding transcription factor activity, RNA polymerase II-specific"/>
    <property type="evidence" value="ECO:0007669"/>
    <property type="project" value="InterPro"/>
</dbReference>
<proteinExistence type="inferred from homology"/>
<feature type="domain" description="GH18" evidence="13">
    <location>
        <begin position="412"/>
        <end position="783"/>
    </location>
</feature>
<keyword evidence="3" id="KW-0147">Chitin-binding</keyword>
<evidence type="ECO:0000256" key="6">
    <source>
        <dbReference type="ARBA" id="ARBA00023242"/>
    </source>
</evidence>
<dbReference type="SMART" id="SM00494">
    <property type="entry name" value="ChtBD2"/>
    <property type="match status" value="1"/>
</dbReference>
<dbReference type="GO" id="GO:0005634">
    <property type="term" value="C:nucleus"/>
    <property type="evidence" value="ECO:0007669"/>
    <property type="project" value="UniProtKB-SubCell"/>
</dbReference>
<dbReference type="InterPro" id="IPR001356">
    <property type="entry name" value="HD"/>
</dbReference>
<dbReference type="PROSITE" id="PS00027">
    <property type="entry name" value="HOMEOBOX_1"/>
    <property type="match status" value="1"/>
</dbReference>
<dbReference type="PANTHER" id="PTHR11177:SF360">
    <property type="entry name" value="CHITINASE 4-RELATED"/>
    <property type="match status" value="1"/>
</dbReference>
<dbReference type="Gene3D" id="1.10.10.60">
    <property type="entry name" value="Homeodomain-like"/>
    <property type="match status" value="1"/>
</dbReference>
<dbReference type="PANTHER" id="PTHR11177">
    <property type="entry name" value="CHITINASE"/>
    <property type="match status" value="1"/>
</dbReference>
<feature type="chain" id="PRO_5013071431" evidence="10">
    <location>
        <begin position="18"/>
        <end position="1105"/>
    </location>
</feature>
<dbReference type="CDD" id="cd00086">
    <property type="entry name" value="homeodomain"/>
    <property type="match status" value="1"/>
</dbReference>
<dbReference type="PROSITE" id="PS51910">
    <property type="entry name" value="GH18_2"/>
    <property type="match status" value="1"/>
</dbReference>
<keyword evidence="4 7" id="KW-0238">DNA-binding</keyword>
<dbReference type="AlphaFoldDB" id="A0A1W0XBG0"/>
<evidence type="ECO:0000256" key="7">
    <source>
        <dbReference type="PROSITE-ProRule" id="PRU00108"/>
    </source>
</evidence>
<feature type="compositionally biased region" description="Polar residues" evidence="9">
    <location>
        <begin position="288"/>
        <end position="366"/>
    </location>
</feature>
<comment type="similarity">
    <text evidence="2">Belongs to the glycosyl hydrolase 18 family. Chitinase class II subfamily.</text>
</comment>
<comment type="subcellular location">
    <subcellularLocation>
        <location evidence="1 7 8">Nucleus</location>
    </subcellularLocation>
</comment>
<dbReference type="SMART" id="SM00636">
    <property type="entry name" value="Glyco_18"/>
    <property type="match status" value="1"/>
</dbReference>
<feature type="domain" description="Homeobox" evidence="11">
    <location>
        <begin position="1018"/>
        <end position="1078"/>
    </location>
</feature>
<dbReference type="SUPFAM" id="SSF46689">
    <property type="entry name" value="Homeodomain-like"/>
    <property type="match status" value="1"/>
</dbReference>
<evidence type="ECO:0000313" key="14">
    <source>
        <dbReference type="EMBL" id="OQV24856.1"/>
    </source>
</evidence>
<evidence type="ECO:0000256" key="1">
    <source>
        <dbReference type="ARBA" id="ARBA00004123"/>
    </source>
</evidence>
<keyword evidence="15" id="KW-1185">Reference proteome</keyword>
<dbReference type="SUPFAM" id="SSF57625">
    <property type="entry name" value="Invertebrate chitin-binding proteins"/>
    <property type="match status" value="1"/>
</dbReference>
<dbReference type="InterPro" id="IPR036508">
    <property type="entry name" value="Chitin-bd_dom_sf"/>
</dbReference>
<feature type="domain" description="Chitin-binding type-2" evidence="12">
    <location>
        <begin position="62"/>
        <end position="121"/>
    </location>
</feature>
<evidence type="ECO:0000256" key="5">
    <source>
        <dbReference type="ARBA" id="ARBA00023155"/>
    </source>
</evidence>
<feature type="DNA-binding region" description="Homeobox" evidence="7">
    <location>
        <begin position="1020"/>
        <end position="1079"/>
    </location>
</feature>
<protein>
    <submittedName>
        <fullName evidence="14">Acidic mammalian chitinase</fullName>
    </submittedName>
</protein>
<evidence type="ECO:0000259" key="11">
    <source>
        <dbReference type="PROSITE" id="PS50071"/>
    </source>
</evidence>
<dbReference type="Gene3D" id="3.10.50.10">
    <property type="match status" value="1"/>
</dbReference>
<dbReference type="Gene3D" id="3.20.20.80">
    <property type="entry name" value="Glycosidases"/>
    <property type="match status" value="1"/>
</dbReference>
<comment type="caution">
    <text evidence="14">The sequence shown here is derived from an EMBL/GenBank/DDBJ whole genome shotgun (WGS) entry which is preliminary data.</text>
</comment>
<dbReference type="GO" id="GO:0003677">
    <property type="term" value="F:DNA binding"/>
    <property type="evidence" value="ECO:0007669"/>
    <property type="project" value="UniProtKB-UniRule"/>
</dbReference>
<evidence type="ECO:0000256" key="8">
    <source>
        <dbReference type="RuleBase" id="RU000682"/>
    </source>
</evidence>
<dbReference type="GO" id="GO:0008061">
    <property type="term" value="F:chitin binding"/>
    <property type="evidence" value="ECO:0007669"/>
    <property type="project" value="UniProtKB-KW"/>
</dbReference>
<evidence type="ECO:0000256" key="4">
    <source>
        <dbReference type="ARBA" id="ARBA00023125"/>
    </source>
</evidence>
<reference evidence="15" key="1">
    <citation type="submission" date="2017-01" db="EMBL/GenBank/DDBJ databases">
        <title>Comparative genomics of anhydrobiosis in the tardigrade Hypsibius dujardini.</title>
        <authorList>
            <person name="Yoshida Y."/>
            <person name="Koutsovoulos G."/>
            <person name="Laetsch D."/>
            <person name="Stevens L."/>
            <person name="Kumar S."/>
            <person name="Horikawa D."/>
            <person name="Ishino K."/>
            <person name="Komine S."/>
            <person name="Tomita M."/>
            <person name="Blaxter M."/>
            <person name="Arakawa K."/>
        </authorList>
    </citation>
    <scope>NUCLEOTIDE SEQUENCE [LARGE SCALE GENOMIC DNA]</scope>
    <source>
        <strain evidence="15">Z151</strain>
    </source>
</reference>
<dbReference type="Proteomes" id="UP000192578">
    <property type="component" value="Unassembled WGS sequence"/>
</dbReference>
<dbReference type="InterPro" id="IPR009057">
    <property type="entry name" value="Homeodomain-like_sf"/>
</dbReference>
<feature type="compositionally biased region" description="Low complexity" evidence="9">
    <location>
        <begin position="262"/>
        <end position="271"/>
    </location>
</feature>
<dbReference type="Pfam" id="PF01607">
    <property type="entry name" value="CBM_14"/>
    <property type="match status" value="1"/>
</dbReference>
<dbReference type="InterPro" id="IPR017970">
    <property type="entry name" value="Homeobox_CS"/>
</dbReference>
<feature type="region of interest" description="Disordered" evidence="9">
    <location>
        <begin position="221"/>
        <end position="244"/>
    </location>
</feature>
<evidence type="ECO:0000256" key="2">
    <source>
        <dbReference type="ARBA" id="ARBA00009121"/>
    </source>
</evidence>
<dbReference type="EMBL" id="MTYJ01000005">
    <property type="protein sequence ID" value="OQV24856.1"/>
    <property type="molecule type" value="Genomic_DNA"/>
</dbReference>
<sequence>MNILLFLALLLPGLVLCENELVGKYLWDLLKPALSSTQIQVLVRAQSDKDYPTFYDPHMETSFTCASVGAPGFYADLETRCQVYHRCESNGKRWDYICLNQTIFNQLTLTCDWYYNVECGKSLEYGNFANGPLYGAGTLFESVPPNYVAPTESPALYKADDKLSFEIHTTPAIPKPASATSVKKFATPSTAKVPAKVPPRTQQPFPLVTTVSATPIPVVQSSRPDDVTNSAVTKSQLSGSTSKATVLISSSTRAAEKLTEIPVPVTTPITPHGDSCEDLFGKNAPQCGGTTSTEAAKVPSQTTSEGSPSSKAPTEATVPSTMSATQSEAASTVGQSQTEGSTVTRTEALTLSTDKSVPQTRAVTASTQAPTVTPTETTTDRTVTTEATKPTTVAPKTTRKPVTRTVSGKATDVVTCVYQSWSGVRGVYGNLMGDELPAELCTHAVYAYASIYENRIFNQLPALDETAHGGTGNIKKFVSLKRKNAALKTLIGVGGWTAGGWIFSQMANSSQTRQIFIQSVINFCTKFELDGIFIDWLYPGVVVRGGASGDAKNYGLLLTEMKKAFDAAAAASKTNRLFIGVTVSPAPGYLANYDPVQINSAVDLAYVITYDLAGWWNGTISHPSPLFTDNGTITVDSSVQMWLDAGISSDKLVIGIPSFARTYKVPNDTAPADAYGKIFSGDGRRGPITSAPGFLVYSETCSRVALANYTVFRDPVMKVPYAYSSDQIIMYEDEASVKEKANYAKTNHLAGVYIYSADQDDVKGFCGAPFPLTRAVASVLQPEAAKAESANLKPGFPHETRCVSATKDCNEVVQCFRWVNDQPSVNATETCAKGVQCTQPWSIVECPIPESVTQTIPNLFALPKSKPKTSAAAVFIANGKGDATTSVQCVGGATAGKDKGIFYTCWEFGVLGRSVQEYNCPPGSKFSSYYRKCIFDQGCEEDKMIGTGAFELDGDTVEYTLTALLGEGAFGDVFVRSCCAFALPAAHAGPITGPAKLSLIMEHCADNFSSTLDWTNQVSLRKKRKPFTKYQNMGLENEYFYNTYVTKEKRWELARNLQLTGRQVKIWFQNRRMKTKKHTQRAHKRRFTCEFNSLDTGQIHIPVYT</sequence>
<dbReference type="SMART" id="SM00389">
    <property type="entry name" value="HOX"/>
    <property type="match status" value="1"/>
</dbReference>
<dbReference type="InterPro" id="IPR050314">
    <property type="entry name" value="Glycosyl_Hydrlase_18"/>
</dbReference>
<dbReference type="OrthoDB" id="73875at2759"/>
<gene>
    <name evidence="14" type="ORF">BV898_01444</name>
</gene>
<dbReference type="InterPro" id="IPR029070">
    <property type="entry name" value="Chitinase_insertion_sf"/>
</dbReference>
<accession>A0A1W0XBG0</accession>
<evidence type="ECO:0000259" key="13">
    <source>
        <dbReference type="PROSITE" id="PS51910"/>
    </source>
</evidence>
<dbReference type="GO" id="GO:0005576">
    <property type="term" value="C:extracellular region"/>
    <property type="evidence" value="ECO:0007669"/>
    <property type="project" value="InterPro"/>
</dbReference>
<dbReference type="PROSITE" id="PS50940">
    <property type="entry name" value="CHIT_BIND_II"/>
    <property type="match status" value="1"/>
</dbReference>
<dbReference type="InterPro" id="IPR001223">
    <property type="entry name" value="Glyco_hydro18_cat"/>
</dbReference>
<feature type="signal peptide" evidence="10">
    <location>
        <begin position="1"/>
        <end position="17"/>
    </location>
</feature>
<dbReference type="GO" id="GO:0006032">
    <property type="term" value="P:chitin catabolic process"/>
    <property type="evidence" value="ECO:0007669"/>
    <property type="project" value="TreeGrafter"/>
</dbReference>